<keyword evidence="4" id="KW-0812">Transmembrane</keyword>
<dbReference type="RefSeq" id="WP_012367310.1">
    <property type="nucleotide sequence ID" value="NC_010553.1"/>
</dbReference>
<evidence type="ECO:0000313" key="7">
    <source>
        <dbReference type="Proteomes" id="UP000001680"/>
    </source>
</evidence>
<dbReference type="CDD" id="cd07185">
    <property type="entry name" value="OmpA_C-like"/>
    <property type="match status" value="1"/>
</dbReference>
<dbReference type="InterPro" id="IPR050330">
    <property type="entry name" value="Bact_OuterMem_StrucFunc"/>
</dbReference>
<evidence type="ECO:0000313" key="6">
    <source>
        <dbReference type="EMBL" id="ACB69076.1"/>
    </source>
</evidence>
<dbReference type="Gene3D" id="3.30.1330.60">
    <property type="entry name" value="OmpA-like domain"/>
    <property type="match status" value="1"/>
</dbReference>
<dbReference type="OrthoDB" id="345640at2"/>
<geneLocation type="plasmid" evidence="6 7">
    <name>pBMC401</name>
</geneLocation>
<organism evidence="6 7">
    <name type="scientific">Burkholderia ambifaria (strain MC40-6)</name>
    <dbReference type="NCBI Taxonomy" id="398577"/>
    <lineage>
        <taxon>Bacteria</taxon>
        <taxon>Pseudomonadati</taxon>
        <taxon>Pseudomonadota</taxon>
        <taxon>Betaproteobacteria</taxon>
        <taxon>Burkholderiales</taxon>
        <taxon>Burkholderiaceae</taxon>
        <taxon>Burkholderia</taxon>
        <taxon>Burkholderia cepacia complex</taxon>
    </lineage>
</organism>
<evidence type="ECO:0000259" key="5">
    <source>
        <dbReference type="PROSITE" id="PS51123"/>
    </source>
</evidence>
<reference evidence="7" key="1">
    <citation type="submission" date="2008-04" db="EMBL/GenBank/DDBJ databases">
        <title>Complete sequence of plasmid 1 of Burkholderia ambifaria MC40-6.</title>
        <authorList>
            <person name="Copeland A."/>
            <person name="Lucas S."/>
            <person name="Lapidus A."/>
            <person name="Glavina del Rio T."/>
            <person name="Dalin E."/>
            <person name="Tice H."/>
            <person name="Pitluck S."/>
            <person name="Chain P."/>
            <person name="Malfatti S."/>
            <person name="Shin M."/>
            <person name="Vergez L."/>
            <person name="Lang D."/>
            <person name="Schmutz J."/>
            <person name="Larimer F."/>
            <person name="Land M."/>
            <person name="Hauser L."/>
            <person name="Kyrpides N."/>
            <person name="Lykidis A."/>
            <person name="Ramette A."/>
            <person name="Konstantinidis K."/>
            <person name="Tiedje J."/>
            <person name="Richardson P."/>
        </authorList>
    </citation>
    <scope>NUCLEOTIDE SEQUENCE [LARGE SCALE GENOMIC DNA]</scope>
    <source>
        <strain evidence="7">MC40-6</strain>
        <plasmid evidence="7">Plasmid pBMC401</plasmid>
    </source>
</reference>
<dbReference type="SUPFAM" id="SSF103088">
    <property type="entry name" value="OmpA-like"/>
    <property type="match status" value="1"/>
</dbReference>
<dbReference type="PROSITE" id="PS51123">
    <property type="entry name" value="OMPA_2"/>
    <property type="match status" value="1"/>
</dbReference>
<accession>B1Z6J9</accession>
<feature type="transmembrane region" description="Helical" evidence="4">
    <location>
        <begin position="10"/>
        <end position="27"/>
    </location>
</feature>
<keyword evidence="4" id="KW-1133">Transmembrane helix</keyword>
<dbReference type="EMBL" id="CP001028">
    <property type="protein sequence ID" value="ACB69076.1"/>
    <property type="molecule type" value="Genomic_DNA"/>
</dbReference>
<feature type="transmembrane region" description="Helical" evidence="4">
    <location>
        <begin position="33"/>
        <end position="53"/>
    </location>
</feature>
<dbReference type="Proteomes" id="UP000001680">
    <property type="component" value="Plasmid pBMC401"/>
</dbReference>
<feature type="transmembrane region" description="Helical" evidence="4">
    <location>
        <begin position="329"/>
        <end position="353"/>
    </location>
</feature>
<evidence type="ECO:0000256" key="2">
    <source>
        <dbReference type="ARBA" id="ARBA00023136"/>
    </source>
</evidence>
<dbReference type="PANTHER" id="PTHR30329">
    <property type="entry name" value="STATOR ELEMENT OF FLAGELLAR MOTOR COMPLEX"/>
    <property type="match status" value="1"/>
</dbReference>
<keyword evidence="6" id="KW-0614">Plasmid</keyword>
<keyword evidence="2 3" id="KW-0472">Membrane</keyword>
<evidence type="ECO:0000256" key="1">
    <source>
        <dbReference type="ARBA" id="ARBA00004442"/>
    </source>
</evidence>
<dbReference type="AlphaFoldDB" id="B1Z6J9"/>
<dbReference type="KEGG" id="bac:BamMC406_6672"/>
<name>B1Z6J9_BURA4</name>
<evidence type="ECO:0000256" key="4">
    <source>
        <dbReference type="SAM" id="Phobius"/>
    </source>
</evidence>
<feature type="domain" description="OmpA-like" evidence="5">
    <location>
        <begin position="429"/>
        <end position="548"/>
    </location>
</feature>
<comment type="subcellular location">
    <subcellularLocation>
        <location evidence="1">Cell outer membrane</location>
    </subcellularLocation>
</comment>
<dbReference type="InterPro" id="IPR006665">
    <property type="entry name" value="OmpA-like"/>
</dbReference>
<gene>
    <name evidence="6" type="ordered locus">BamMC406_6672</name>
</gene>
<dbReference type="Pfam" id="PF00691">
    <property type="entry name" value="OmpA"/>
    <property type="match status" value="1"/>
</dbReference>
<dbReference type="HOGENOM" id="CLU_035799_1_0_4"/>
<proteinExistence type="predicted"/>
<protein>
    <submittedName>
        <fullName evidence="6">OmpA/MotB domain protein</fullName>
    </submittedName>
</protein>
<dbReference type="InterPro" id="IPR006664">
    <property type="entry name" value="OMP_bac"/>
</dbReference>
<dbReference type="InterPro" id="IPR036737">
    <property type="entry name" value="OmpA-like_sf"/>
</dbReference>
<dbReference type="PRINTS" id="PR01021">
    <property type="entry name" value="OMPADOMAIN"/>
</dbReference>
<dbReference type="PROSITE" id="PS51257">
    <property type="entry name" value="PROKAR_LIPOPROTEIN"/>
    <property type="match status" value="1"/>
</dbReference>
<sequence>MNVRSMKERALVWITTPVFVFGCAWALAELGEWWSAAIVLLLVALAVCISGWYERRCATRAVGAESTDALGNTPRELAVIVVVGPYAASLFPRDAGRTMLRRDDRAVWLLADTPARLSSVMTQVKASRGRFPDAALLPVVPEGDDESALRREFAHWRIALQGSYCHPECVLPCHVAVYGCLGPAEDKMPQTRWFGDPVDIDVQRVENAMRPYDRLPAIRRQLAASRQPSAVMRSALGLAVFDWLDEAALLSSISTLANAAPFALRGVSLADVGYMSVRPGAWTRWLIARTGLQPRITKPLTGPLPLPFVRASRPQVDARRSALLSRSRAWPLGLHVLLSSVVALTATVAISGWTNYRIVERIAGNLSAYRNTPGNRITAKVDSFERLRADRDEVARNLRDGVPFGAGWGLYPGRALLVRLNAGLAGYRPPLTTVQIDSLSLFASGKATFSPEAAHRELAHALQLIQANPDQRVLIEGHADSEGSPRANILLSEARARAIRDWLAAKGGLSVARFAIQGLGDVRPIADNSSEAGRALNRRVDVSLFPDSTLRR</sequence>
<dbReference type="PANTHER" id="PTHR30329:SF20">
    <property type="entry name" value="EXPORTED PROTEIN"/>
    <property type="match status" value="1"/>
</dbReference>
<evidence type="ECO:0000256" key="3">
    <source>
        <dbReference type="PROSITE-ProRule" id="PRU00473"/>
    </source>
</evidence>
<dbReference type="GO" id="GO:0009279">
    <property type="term" value="C:cell outer membrane"/>
    <property type="evidence" value="ECO:0007669"/>
    <property type="project" value="UniProtKB-SubCell"/>
</dbReference>